<dbReference type="EC" id="2.3.1.269" evidence="9"/>
<dbReference type="GO" id="GO:0042158">
    <property type="term" value="P:lipoprotein biosynthetic process"/>
    <property type="evidence" value="ECO:0007669"/>
    <property type="project" value="UniProtKB-UniRule"/>
</dbReference>
<feature type="transmembrane region" description="Helical" evidence="9">
    <location>
        <begin position="121"/>
        <end position="146"/>
    </location>
</feature>
<evidence type="ECO:0000256" key="7">
    <source>
        <dbReference type="ARBA" id="ARBA00023136"/>
    </source>
</evidence>
<dbReference type="CDD" id="cd07571">
    <property type="entry name" value="ALP_N-acyl_transferase"/>
    <property type="match status" value="1"/>
</dbReference>
<evidence type="ECO:0000313" key="11">
    <source>
        <dbReference type="EMBL" id="MBB3169208.1"/>
    </source>
</evidence>
<dbReference type="Gene3D" id="3.60.110.10">
    <property type="entry name" value="Carbon-nitrogen hydrolase"/>
    <property type="match status" value="1"/>
</dbReference>
<feature type="transmembrane region" description="Helical" evidence="9">
    <location>
        <begin position="57"/>
        <end position="75"/>
    </location>
</feature>
<evidence type="ECO:0000313" key="12">
    <source>
        <dbReference type="Proteomes" id="UP000559987"/>
    </source>
</evidence>
<dbReference type="InterPro" id="IPR003010">
    <property type="entry name" value="C-N_Hydrolase"/>
</dbReference>
<dbReference type="RefSeq" id="WP_183910689.1">
    <property type="nucleotide sequence ID" value="NZ_JACHXZ010000003.1"/>
</dbReference>
<evidence type="ECO:0000256" key="6">
    <source>
        <dbReference type="ARBA" id="ARBA00022989"/>
    </source>
</evidence>
<dbReference type="InterPro" id="IPR036526">
    <property type="entry name" value="C-N_Hydrolase_sf"/>
</dbReference>
<dbReference type="SUPFAM" id="SSF56317">
    <property type="entry name" value="Carbon-nitrogen hydrolase"/>
    <property type="match status" value="1"/>
</dbReference>
<comment type="caution">
    <text evidence="9">Lacks conserved residue(s) required for the propagation of feature annotation.</text>
</comment>
<keyword evidence="12" id="KW-1185">Reference proteome</keyword>
<keyword evidence="7 9" id="KW-0472">Membrane</keyword>
<keyword evidence="3 9" id="KW-1003">Cell membrane</keyword>
<dbReference type="Pfam" id="PF00795">
    <property type="entry name" value="CN_hydrolase"/>
    <property type="match status" value="1"/>
</dbReference>
<keyword evidence="5 9" id="KW-0812">Transmembrane</keyword>
<evidence type="ECO:0000256" key="3">
    <source>
        <dbReference type="ARBA" id="ARBA00022475"/>
    </source>
</evidence>
<dbReference type="NCBIfam" id="TIGR00546">
    <property type="entry name" value="lnt"/>
    <property type="match status" value="1"/>
</dbReference>
<feature type="transmembrane region" description="Helical" evidence="9">
    <location>
        <begin position="87"/>
        <end position="109"/>
    </location>
</feature>
<organism evidence="11 12">
    <name type="scientific">Simiduia aestuariiviva</name>
    <dbReference type="NCBI Taxonomy" id="1510459"/>
    <lineage>
        <taxon>Bacteria</taxon>
        <taxon>Pseudomonadati</taxon>
        <taxon>Pseudomonadota</taxon>
        <taxon>Gammaproteobacteria</taxon>
        <taxon>Cellvibrionales</taxon>
        <taxon>Cellvibrionaceae</taxon>
        <taxon>Simiduia</taxon>
    </lineage>
</organism>
<comment type="catalytic activity">
    <reaction evidence="9">
        <text>N-terminal S-1,2-diacyl-sn-glyceryl-L-cysteinyl-[lipoprotein] + a glycerophospholipid = N-acyl-S-1,2-diacyl-sn-glyceryl-L-cysteinyl-[lipoprotein] + a 2-acyl-sn-glycero-3-phospholipid + H(+)</text>
        <dbReference type="Rhea" id="RHEA:48228"/>
        <dbReference type="Rhea" id="RHEA-COMP:14681"/>
        <dbReference type="Rhea" id="RHEA-COMP:14684"/>
        <dbReference type="ChEBI" id="CHEBI:15378"/>
        <dbReference type="ChEBI" id="CHEBI:136912"/>
        <dbReference type="ChEBI" id="CHEBI:140656"/>
        <dbReference type="ChEBI" id="CHEBI:140657"/>
        <dbReference type="ChEBI" id="CHEBI:140660"/>
        <dbReference type="EC" id="2.3.1.269"/>
    </reaction>
</comment>
<evidence type="ECO:0000256" key="8">
    <source>
        <dbReference type="ARBA" id="ARBA00023315"/>
    </source>
</evidence>
<dbReference type="GO" id="GO:0005886">
    <property type="term" value="C:plasma membrane"/>
    <property type="evidence" value="ECO:0007669"/>
    <property type="project" value="UniProtKB-SubCell"/>
</dbReference>
<reference evidence="11 12" key="1">
    <citation type="submission" date="2020-08" db="EMBL/GenBank/DDBJ databases">
        <title>Genomic Encyclopedia of Type Strains, Phase III (KMG-III): the genomes of soil and plant-associated and newly described type strains.</title>
        <authorList>
            <person name="Whitman W."/>
        </authorList>
    </citation>
    <scope>NUCLEOTIDE SEQUENCE [LARGE SCALE GENOMIC DNA]</scope>
    <source>
        <strain evidence="11 12">CECT 8571</strain>
    </source>
</reference>
<evidence type="ECO:0000256" key="4">
    <source>
        <dbReference type="ARBA" id="ARBA00022679"/>
    </source>
</evidence>
<evidence type="ECO:0000256" key="5">
    <source>
        <dbReference type="ARBA" id="ARBA00022692"/>
    </source>
</evidence>
<keyword evidence="8 9" id="KW-0012">Acyltransferase</keyword>
<dbReference type="Pfam" id="PF20154">
    <property type="entry name" value="LNT_N"/>
    <property type="match status" value="1"/>
</dbReference>
<evidence type="ECO:0000256" key="2">
    <source>
        <dbReference type="ARBA" id="ARBA00010065"/>
    </source>
</evidence>
<keyword evidence="4 9" id="KW-0808">Transferase</keyword>
<dbReference type="InterPro" id="IPR045378">
    <property type="entry name" value="LNT_N"/>
</dbReference>
<accession>A0A839UUP0</accession>
<gene>
    <name evidence="9" type="primary">lnt</name>
    <name evidence="11" type="ORF">FHS30_002416</name>
</gene>
<comment type="function">
    <text evidence="9">Catalyzes the phospholipid dependent N-acylation of the N-terminal cysteine of apolipoprotein, the last step in lipoprotein maturation.</text>
</comment>
<dbReference type="PROSITE" id="PS50263">
    <property type="entry name" value="CN_HYDROLASE"/>
    <property type="match status" value="1"/>
</dbReference>
<keyword evidence="11" id="KW-0449">Lipoprotein</keyword>
<feature type="domain" description="CN hydrolase" evidence="10">
    <location>
        <begin position="223"/>
        <end position="470"/>
    </location>
</feature>
<evidence type="ECO:0000259" key="10">
    <source>
        <dbReference type="PROSITE" id="PS50263"/>
    </source>
</evidence>
<evidence type="ECO:0000256" key="1">
    <source>
        <dbReference type="ARBA" id="ARBA00004651"/>
    </source>
</evidence>
<dbReference type="HAMAP" id="MF_01148">
    <property type="entry name" value="Lnt"/>
    <property type="match status" value="1"/>
</dbReference>
<evidence type="ECO:0000256" key="9">
    <source>
        <dbReference type="HAMAP-Rule" id="MF_01148"/>
    </source>
</evidence>
<dbReference type="Proteomes" id="UP000559987">
    <property type="component" value="Unassembled WGS sequence"/>
</dbReference>
<sequence length="504" mass="55457">MQLPPRLRAPLALVAALAAGLCQPLGLAPFDLWPVALLGLMTFFAVIHAAPKQTAGLSFAFGLGMYGLGVSWVFVSIHGFGQAGVPLALLLTGIFITFLAAVFALPFWLWHKYVPGAPSLWALPLLWVLNEGLRTWLFTGFPWLFIGYGHLASPLAGWAPIVGIYGLGLLLTATAIVPLLIRTGHRSRWPATIALALVWTLGTPLQSLEWTQPIGPERTVAMVQPNIPQEHKWDPDWLQPTYDRLVYHSADLWSVDWLIWPEAALPTLLSEAQPFLAHQAEQAQATHTALVTGVIVDEPRVVEQAGRRFLAQRYYNSLVVVGQGHGLYHKQRLVPFGEYVPFEDQLRGLIEFFNLPMSVLHRGPSEQQPLVLGQSPVWPAVCYEIVYPDLIAAGSRNAHAILTVSNDAWFGGSIAPIQHLQMAQMRALETQRPVLRATNNGISALIDERGHITAQAPQFELTTLSGSVQPRAGQTPFMITGSLPLMMLCALLLGGLVWQRRERS</sequence>
<dbReference type="InterPro" id="IPR004563">
    <property type="entry name" value="Apolipo_AcylTrfase"/>
</dbReference>
<comment type="similarity">
    <text evidence="2 9">Belongs to the CN hydrolase family. Apolipoprotein N-acyltransferase subfamily.</text>
</comment>
<dbReference type="GO" id="GO:0016410">
    <property type="term" value="F:N-acyltransferase activity"/>
    <property type="evidence" value="ECO:0007669"/>
    <property type="project" value="UniProtKB-UniRule"/>
</dbReference>
<name>A0A839UUP0_9GAMM</name>
<comment type="pathway">
    <text evidence="9">Protein modification; lipoprotein biosynthesis (N-acyl transfer).</text>
</comment>
<feature type="transmembrane region" description="Helical" evidence="9">
    <location>
        <begin position="477"/>
        <end position="498"/>
    </location>
</feature>
<protein>
    <recommendedName>
        <fullName evidence="9">Apolipoprotein N-acyltransferase</fullName>
        <shortName evidence="9">ALP N-acyltransferase</shortName>
        <ecNumber evidence="9">2.3.1.269</ecNumber>
    </recommendedName>
</protein>
<proteinExistence type="inferred from homology"/>
<comment type="caution">
    <text evidence="11">The sequence shown here is derived from an EMBL/GenBank/DDBJ whole genome shotgun (WGS) entry which is preliminary data.</text>
</comment>
<dbReference type="PANTHER" id="PTHR38686">
    <property type="entry name" value="APOLIPOPROTEIN N-ACYLTRANSFERASE"/>
    <property type="match status" value="1"/>
</dbReference>
<dbReference type="AlphaFoldDB" id="A0A839UUP0"/>
<dbReference type="UniPathway" id="UPA00666"/>
<dbReference type="EMBL" id="JACHXZ010000003">
    <property type="protein sequence ID" value="MBB3169208.1"/>
    <property type="molecule type" value="Genomic_DNA"/>
</dbReference>
<keyword evidence="6 9" id="KW-1133">Transmembrane helix</keyword>
<comment type="subcellular location">
    <subcellularLocation>
        <location evidence="1 9">Cell membrane</location>
        <topology evidence="1 9">Multi-pass membrane protein</topology>
    </subcellularLocation>
</comment>
<feature type="transmembrane region" description="Helical" evidence="9">
    <location>
        <begin position="158"/>
        <end position="181"/>
    </location>
</feature>
<dbReference type="PANTHER" id="PTHR38686:SF1">
    <property type="entry name" value="APOLIPOPROTEIN N-ACYLTRANSFERASE"/>
    <property type="match status" value="1"/>
</dbReference>